<comment type="caution">
    <text evidence="12">The sequence shown here is derived from an EMBL/GenBank/DDBJ whole genome shotgun (WGS) entry which is preliminary data.</text>
</comment>
<sequence length="713" mass="78040">MSPDVAISSNGALECLVILAALHSIPVSAENLAHRFRASDGAFGETELLLAARAAGLRARGTMSAPDRLAQLPLPAIAIDTDGRFFVLARVDTARGRALIQDPAVGHPAWVPVDALFARWSGRVVLAQAMLGRGGEMTRFDFTWFIPAMVKYRRLLGEVFAASFAMQIVALLTPIFFQVVMDKVVIHGSLTTLDTLAIGLLCIGIFETFLSFIRGYVFTHTTSRIDVELSARLFRHLIALPMAYFQSRRVGDSVARVRELENIRAFLTGNVITVMLDCLFSVVFVVVMLFYSKVLTLIVVLSLPVYALISFVVTPPLKARLDETFRRGAENQSFLVESVTGIETVKAMAVEPHVARRWEEQTAGYVHANFRTQQLSIAANESVGLVGKVVNVLTLWFGARYVISGELSVGQLIAFNMLAGRVAQPILRLAQLWINFQQTGISMQRLADVLNAPAETAGVSRSVMPRLRGDILFERVSFRYRLDGPEVLRDINLSIRAGQVVGIAGRSGSGKSTTAHLIQRMHVPERGRILVDGHDIALAEAASLRRQIGVVQQENLLFHRSLRDNIALTEPGASMEQVIAAARAAGAHDFILELPEGYDTIVGERGASLSGGQRQRVAIARALIGDPRILILDEATSALDYESEHIIRQNMAAICRGRTVVIIAHRLSAVRHADTIIVMDRGEVRETGSHDELVARPDGIYAHLCALQATGRD</sequence>
<keyword evidence="6 8" id="KW-1133">Transmembrane helix</keyword>
<dbReference type="InterPro" id="IPR003439">
    <property type="entry name" value="ABC_transporter-like_ATP-bd"/>
</dbReference>
<evidence type="ECO:0000256" key="2">
    <source>
        <dbReference type="ARBA" id="ARBA00005417"/>
    </source>
</evidence>
<dbReference type="Pfam" id="PF00005">
    <property type="entry name" value="ABC_tran"/>
    <property type="match status" value="1"/>
</dbReference>
<keyword evidence="13" id="KW-1185">Reference proteome</keyword>
<keyword evidence="5 12" id="KW-0067">ATP-binding</keyword>
<feature type="transmembrane region" description="Helical" evidence="8">
    <location>
        <begin position="265"/>
        <end position="291"/>
    </location>
</feature>
<evidence type="ECO:0000313" key="13">
    <source>
        <dbReference type="Proteomes" id="UP000184290"/>
    </source>
</evidence>
<dbReference type="Pfam" id="PF03412">
    <property type="entry name" value="Peptidase_C39"/>
    <property type="match status" value="1"/>
</dbReference>
<evidence type="ECO:0000256" key="5">
    <source>
        <dbReference type="ARBA" id="ARBA00022840"/>
    </source>
</evidence>
<evidence type="ECO:0000256" key="1">
    <source>
        <dbReference type="ARBA" id="ARBA00004651"/>
    </source>
</evidence>
<evidence type="ECO:0000256" key="8">
    <source>
        <dbReference type="SAM" id="Phobius"/>
    </source>
</evidence>
<keyword evidence="7 8" id="KW-0472">Membrane</keyword>
<dbReference type="Gene3D" id="3.90.70.10">
    <property type="entry name" value="Cysteine proteinases"/>
    <property type="match status" value="1"/>
</dbReference>
<dbReference type="RefSeq" id="WP_060603684.1">
    <property type="nucleotide sequence ID" value="NZ_FQZC01000002.1"/>
</dbReference>
<dbReference type="SMART" id="SM00382">
    <property type="entry name" value="AAA"/>
    <property type="match status" value="1"/>
</dbReference>
<dbReference type="Gene3D" id="3.40.50.300">
    <property type="entry name" value="P-loop containing nucleotide triphosphate hydrolases"/>
    <property type="match status" value="1"/>
</dbReference>
<dbReference type="NCBIfam" id="TIGR01846">
    <property type="entry name" value="type_I_sec_HlyB"/>
    <property type="match status" value="1"/>
</dbReference>
<accession>A0ABY1II15</accession>
<feature type="transmembrane region" description="Helical" evidence="8">
    <location>
        <begin position="155"/>
        <end position="177"/>
    </location>
</feature>
<dbReference type="InterPro" id="IPR036640">
    <property type="entry name" value="ABC1_TM_sf"/>
</dbReference>
<dbReference type="PROSITE" id="PS50990">
    <property type="entry name" value="PEPTIDASE_C39"/>
    <property type="match status" value="1"/>
</dbReference>
<dbReference type="InterPro" id="IPR039421">
    <property type="entry name" value="Type_1_exporter"/>
</dbReference>
<dbReference type="Proteomes" id="UP000184290">
    <property type="component" value="Unassembled WGS sequence"/>
</dbReference>
<feature type="domain" description="ABC transporter" evidence="9">
    <location>
        <begin position="471"/>
        <end position="706"/>
    </location>
</feature>
<proteinExistence type="inferred from homology"/>
<dbReference type="InterPro" id="IPR010132">
    <property type="entry name" value="ATPase_T1SS_HlyB"/>
</dbReference>
<keyword evidence="4" id="KW-0547">Nucleotide-binding</keyword>
<evidence type="ECO:0000256" key="6">
    <source>
        <dbReference type="ARBA" id="ARBA00022989"/>
    </source>
</evidence>
<dbReference type="PROSITE" id="PS50893">
    <property type="entry name" value="ABC_TRANSPORTER_2"/>
    <property type="match status" value="1"/>
</dbReference>
<dbReference type="EMBL" id="FQZC01000002">
    <property type="protein sequence ID" value="SHJ20266.1"/>
    <property type="molecule type" value="Genomic_DNA"/>
</dbReference>
<feature type="transmembrane region" description="Helical" evidence="8">
    <location>
        <begin position="197"/>
        <end position="217"/>
    </location>
</feature>
<dbReference type="PANTHER" id="PTHR24221">
    <property type="entry name" value="ATP-BINDING CASSETTE SUB-FAMILY B"/>
    <property type="match status" value="1"/>
</dbReference>
<protein>
    <submittedName>
        <fullName evidence="12">ATP-binding cassette, subfamily B, HlyB/CyaB</fullName>
    </submittedName>
</protein>
<feature type="domain" description="ABC transmembrane type-1" evidence="10">
    <location>
        <begin position="159"/>
        <end position="438"/>
    </location>
</feature>
<reference evidence="12 13" key="1">
    <citation type="submission" date="2016-11" db="EMBL/GenBank/DDBJ databases">
        <authorList>
            <person name="Varghese N."/>
            <person name="Submissions S."/>
        </authorList>
    </citation>
    <scope>NUCLEOTIDE SEQUENCE [LARGE SCALE GENOMIC DNA]</scope>
    <source>
        <strain evidence="12 13">DSM 21988</strain>
    </source>
</reference>
<comment type="similarity">
    <text evidence="2">Belongs to the ABC transporter superfamily.</text>
</comment>
<name>A0ABY1II15_9HYPH</name>
<dbReference type="CDD" id="cd18588">
    <property type="entry name" value="ABC_6TM_CyaB_HlyB_like"/>
    <property type="match status" value="1"/>
</dbReference>
<evidence type="ECO:0000256" key="4">
    <source>
        <dbReference type="ARBA" id="ARBA00022741"/>
    </source>
</evidence>
<dbReference type="Pfam" id="PF00664">
    <property type="entry name" value="ABC_membrane"/>
    <property type="match status" value="1"/>
</dbReference>
<dbReference type="PROSITE" id="PS00211">
    <property type="entry name" value="ABC_TRANSPORTER_1"/>
    <property type="match status" value="1"/>
</dbReference>
<dbReference type="SUPFAM" id="SSF90123">
    <property type="entry name" value="ABC transporter transmembrane region"/>
    <property type="match status" value="1"/>
</dbReference>
<feature type="domain" description="Peptidase C39" evidence="11">
    <location>
        <begin position="4"/>
        <end position="127"/>
    </location>
</feature>
<dbReference type="SUPFAM" id="SSF52540">
    <property type="entry name" value="P-loop containing nucleoside triphosphate hydrolases"/>
    <property type="match status" value="1"/>
</dbReference>
<dbReference type="Gene3D" id="1.20.1560.10">
    <property type="entry name" value="ABC transporter type 1, transmembrane domain"/>
    <property type="match status" value="1"/>
</dbReference>
<dbReference type="InterPro" id="IPR003593">
    <property type="entry name" value="AAA+_ATPase"/>
</dbReference>
<dbReference type="PROSITE" id="PS50929">
    <property type="entry name" value="ABC_TM1F"/>
    <property type="match status" value="1"/>
</dbReference>
<dbReference type="GO" id="GO:0005524">
    <property type="term" value="F:ATP binding"/>
    <property type="evidence" value="ECO:0007669"/>
    <property type="project" value="UniProtKB-KW"/>
</dbReference>
<gene>
    <name evidence="12" type="ORF">SAMN02745911_2006</name>
</gene>
<evidence type="ECO:0000259" key="10">
    <source>
        <dbReference type="PROSITE" id="PS50929"/>
    </source>
</evidence>
<evidence type="ECO:0000259" key="9">
    <source>
        <dbReference type="PROSITE" id="PS50893"/>
    </source>
</evidence>
<dbReference type="InterPro" id="IPR027417">
    <property type="entry name" value="P-loop_NTPase"/>
</dbReference>
<organism evidence="12 13">
    <name type="scientific">Aureimonas altamirensis DSM 21988</name>
    <dbReference type="NCBI Taxonomy" id="1121026"/>
    <lineage>
        <taxon>Bacteria</taxon>
        <taxon>Pseudomonadati</taxon>
        <taxon>Pseudomonadota</taxon>
        <taxon>Alphaproteobacteria</taxon>
        <taxon>Hyphomicrobiales</taxon>
        <taxon>Aurantimonadaceae</taxon>
        <taxon>Aureimonas</taxon>
    </lineage>
</organism>
<dbReference type="InterPro" id="IPR005074">
    <property type="entry name" value="Peptidase_C39"/>
</dbReference>
<keyword evidence="3 8" id="KW-0812">Transmembrane</keyword>
<evidence type="ECO:0000256" key="3">
    <source>
        <dbReference type="ARBA" id="ARBA00022692"/>
    </source>
</evidence>
<feature type="transmembrane region" description="Helical" evidence="8">
    <location>
        <begin position="297"/>
        <end position="317"/>
    </location>
</feature>
<evidence type="ECO:0000259" key="11">
    <source>
        <dbReference type="PROSITE" id="PS50990"/>
    </source>
</evidence>
<evidence type="ECO:0000313" key="12">
    <source>
        <dbReference type="EMBL" id="SHJ20266.1"/>
    </source>
</evidence>
<evidence type="ECO:0000256" key="7">
    <source>
        <dbReference type="ARBA" id="ARBA00023136"/>
    </source>
</evidence>
<dbReference type="InterPro" id="IPR017871">
    <property type="entry name" value="ABC_transporter-like_CS"/>
</dbReference>
<dbReference type="InterPro" id="IPR011527">
    <property type="entry name" value="ABC1_TM_dom"/>
</dbReference>
<dbReference type="PANTHER" id="PTHR24221:SF647">
    <property type="entry name" value="BLL6336 PROTEIN"/>
    <property type="match status" value="1"/>
</dbReference>
<comment type="subcellular location">
    <subcellularLocation>
        <location evidence="1">Cell membrane</location>
        <topology evidence="1">Multi-pass membrane protein</topology>
    </subcellularLocation>
</comment>